<proteinExistence type="predicted"/>
<dbReference type="GeneID" id="19205410"/>
<dbReference type="RefSeq" id="XP_007769269.1">
    <property type="nucleotide sequence ID" value="XM_007771079.1"/>
</dbReference>
<dbReference type="AlphaFoldDB" id="A0A5M3MNI3"/>
<keyword evidence="2" id="KW-1185">Reference proteome</keyword>
<dbReference type="KEGG" id="cput:CONPUDRAFT_165854"/>
<comment type="caution">
    <text evidence="1">The sequence shown here is derived from an EMBL/GenBank/DDBJ whole genome shotgun (WGS) entry which is preliminary data.</text>
</comment>
<protein>
    <submittedName>
        <fullName evidence="1">Uncharacterized protein</fullName>
    </submittedName>
</protein>
<organism evidence="1 2">
    <name type="scientific">Coniophora puteana (strain RWD-64-598)</name>
    <name type="common">Brown rot fungus</name>
    <dbReference type="NCBI Taxonomy" id="741705"/>
    <lineage>
        <taxon>Eukaryota</taxon>
        <taxon>Fungi</taxon>
        <taxon>Dikarya</taxon>
        <taxon>Basidiomycota</taxon>
        <taxon>Agaricomycotina</taxon>
        <taxon>Agaricomycetes</taxon>
        <taxon>Agaricomycetidae</taxon>
        <taxon>Boletales</taxon>
        <taxon>Coniophorineae</taxon>
        <taxon>Coniophoraceae</taxon>
        <taxon>Coniophora</taxon>
    </lineage>
</organism>
<evidence type="ECO:0000313" key="1">
    <source>
        <dbReference type="EMBL" id="EIW80285.1"/>
    </source>
</evidence>
<name>A0A5M3MNI3_CONPW</name>
<sequence length="70" mass="8298">MVYSKQLGKRTFLFPINKWYKCGHARSQWIHHSYLHQCCTFLRPLFTPSNVISICARTVITVMEYCTLQT</sequence>
<dbReference type="EMBL" id="JH711579">
    <property type="protein sequence ID" value="EIW80285.1"/>
    <property type="molecule type" value="Genomic_DNA"/>
</dbReference>
<dbReference type="Proteomes" id="UP000053558">
    <property type="component" value="Unassembled WGS sequence"/>
</dbReference>
<gene>
    <name evidence="1" type="ORF">CONPUDRAFT_165854</name>
</gene>
<evidence type="ECO:0000313" key="2">
    <source>
        <dbReference type="Proteomes" id="UP000053558"/>
    </source>
</evidence>
<reference evidence="2" key="1">
    <citation type="journal article" date="2012" name="Science">
        <title>The Paleozoic origin of enzymatic lignin decomposition reconstructed from 31 fungal genomes.</title>
        <authorList>
            <person name="Floudas D."/>
            <person name="Binder M."/>
            <person name="Riley R."/>
            <person name="Barry K."/>
            <person name="Blanchette R.A."/>
            <person name="Henrissat B."/>
            <person name="Martinez A.T."/>
            <person name="Otillar R."/>
            <person name="Spatafora J.W."/>
            <person name="Yadav J.S."/>
            <person name="Aerts A."/>
            <person name="Benoit I."/>
            <person name="Boyd A."/>
            <person name="Carlson A."/>
            <person name="Copeland A."/>
            <person name="Coutinho P.M."/>
            <person name="de Vries R.P."/>
            <person name="Ferreira P."/>
            <person name="Findley K."/>
            <person name="Foster B."/>
            <person name="Gaskell J."/>
            <person name="Glotzer D."/>
            <person name="Gorecki P."/>
            <person name="Heitman J."/>
            <person name="Hesse C."/>
            <person name="Hori C."/>
            <person name="Igarashi K."/>
            <person name="Jurgens J.A."/>
            <person name="Kallen N."/>
            <person name="Kersten P."/>
            <person name="Kohler A."/>
            <person name="Kuees U."/>
            <person name="Kumar T.K.A."/>
            <person name="Kuo A."/>
            <person name="LaButti K."/>
            <person name="Larrondo L.F."/>
            <person name="Lindquist E."/>
            <person name="Ling A."/>
            <person name="Lombard V."/>
            <person name="Lucas S."/>
            <person name="Lundell T."/>
            <person name="Martin R."/>
            <person name="McLaughlin D.J."/>
            <person name="Morgenstern I."/>
            <person name="Morin E."/>
            <person name="Murat C."/>
            <person name="Nagy L.G."/>
            <person name="Nolan M."/>
            <person name="Ohm R.A."/>
            <person name="Patyshakuliyeva A."/>
            <person name="Rokas A."/>
            <person name="Ruiz-Duenas F.J."/>
            <person name="Sabat G."/>
            <person name="Salamov A."/>
            <person name="Samejima M."/>
            <person name="Schmutz J."/>
            <person name="Slot J.C."/>
            <person name="St John F."/>
            <person name="Stenlid J."/>
            <person name="Sun H."/>
            <person name="Sun S."/>
            <person name="Syed K."/>
            <person name="Tsang A."/>
            <person name="Wiebenga A."/>
            <person name="Young D."/>
            <person name="Pisabarro A."/>
            <person name="Eastwood D.C."/>
            <person name="Martin F."/>
            <person name="Cullen D."/>
            <person name="Grigoriev I.V."/>
            <person name="Hibbett D.S."/>
        </authorList>
    </citation>
    <scope>NUCLEOTIDE SEQUENCE [LARGE SCALE GENOMIC DNA]</scope>
    <source>
        <strain evidence="2">RWD-64-598 SS2</strain>
    </source>
</reference>
<accession>A0A5M3MNI3</accession>